<proteinExistence type="predicted"/>
<dbReference type="EMBL" id="JAGRRH010000020">
    <property type="protein sequence ID" value="KAG7348246.1"/>
    <property type="molecule type" value="Genomic_DNA"/>
</dbReference>
<reference evidence="1" key="2">
    <citation type="submission" date="2021-04" db="EMBL/GenBank/DDBJ databases">
        <authorList>
            <person name="Podell S."/>
        </authorList>
    </citation>
    <scope>NUCLEOTIDE SEQUENCE</scope>
    <source>
        <strain evidence="1">Hildebrandi</strain>
    </source>
</reference>
<dbReference type="Proteomes" id="UP000693970">
    <property type="component" value="Unassembled WGS sequence"/>
</dbReference>
<keyword evidence="2" id="KW-1185">Reference proteome</keyword>
<reference evidence="1" key="1">
    <citation type="journal article" date="2021" name="Sci. Rep.">
        <title>Diploid genomic architecture of Nitzschia inconspicua, an elite biomass production diatom.</title>
        <authorList>
            <person name="Oliver A."/>
            <person name="Podell S."/>
            <person name="Pinowska A."/>
            <person name="Traller J.C."/>
            <person name="Smith S.R."/>
            <person name="McClure R."/>
            <person name="Beliaev A."/>
            <person name="Bohutskyi P."/>
            <person name="Hill E.A."/>
            <person name="Rabines A."/>
            <person name="Zheng H."/>
            <person name="Allen L.Z."/>
            <person name="Kuo A."/>
            <person name="Grigoriev I.V."/>
            <person name="Allen A.E."/>
            <person name="Hazlebeck D."/>
            <person name="Allen E.E."/>
        </authorList>
    </citation>
    <scope>NUCLEOTIDE SEQUENCE</scope>
    <source>
        <strain evidence="1">Hildebrandi</strain>
    </source>
</reference>
<dbReference type="OrthoDB" id="55745at2759"/>
<evidence type="ECO:0000313" key="2">
    <source>
        <dbReference type="Proteomes" id="UP000693970"/>
    </source>
</evidence>
<accession>A0A9K3KRF1</accession>
<gene>
    <name evidence="1" type="ORF">IV203_016951</name>
</gene>
<comment type="caution">
    <text evidence="1">The sequence shown here is derived from an EMBL/GenBank/DDBJ whole genome shotgun (WGS) entry which is preliminary data.</text>
</comment>
<organism evidence="1 2">
    <name type="scientific">Nitzschia inconspicua</name>
    <dbReference type="NCBI Taxonomy" id="303405"/>
    <lineage>
        <taxon>Eukaryota</taxon>
        <taxon>Sar</taxon>
        <taxon>Stramenopiles</taxon>
        <taxon>Ochrophyta</taxon>
        <taxon>Bacillariophyta</taxon>
        <taxon>Bacillariophyceae</taxon>
        <taxon>Bacillariophycidae</taxon>
        <taxon>Bacillariales</taxon>
        <taxon>Bacillariaceae</taxon>
        <taxon>Nitzschia</taxon>
    </lineage>
</organism>
<dbReference type="AlphaFoldDB" id="A0A9K3KRF1"/>
<name>A0A9K3KRF1_9STRA</name>
<sequence length="294" mass="33863">MNRSLFEDNSPQQLTTPTNIRVNTKGETIQFSDGRIDELGARTRQNHERRDFLHCGKRPRKGQRTETIVKLENQVGKLEPRVIPHIRLSGIVTQVGVLPSFSDWIMGDNFCRRLPTCGHCELKHLQNYEKAHFQFPPACPDPDCYTNRASLNNTRSYMQTMMARTLLLHGTLHNQEVVSYAYLANDSWHASSTKYDSMQLPFRPGQVYKISLVAQDSSPVFVWKVKSIENVTILERFEDLPEEFRDFAFGMSSPTSPSYSQTFSDYSFDDSELQQFLNDLHNEKMDMGHSSQLT</sequence>
<protein>
    <submittedName>
        <fullName evidence="1">Uncharacterized protein</fullName>
    </submittedName>
</protein>
<evidence type="ECO:0000313" key="1">
    <source>
        <dbReference type="EMBL" id="KAG7348246.1"/>
    </source>
</evidence>